<protein>
    <submittedName>
        <fullName evidence="4">J domain-containing protein</fullName>
    </submittedName>
</protein>
<name>A0A9D2TR58_9FIRM</name>
<feature type="domain" description="J" evidence="3">
    <location>
        <begin position="5"/>
        <end position="88"/>
    </location>
</feature>
<keyword evidence="1" id="KW-0235">DNA replication</keyword>
<feature type="region of interest" description="Disordered" evidence="2">
    <location>
        <begin position="61"/>
        <end position="89"/>
    </location>
</feature>
<dbReference type="Proteomes" id="UP000823922">
    <property type="component" value="Unassembled WGS sequence"/>
</dbReference>
<dbReference type="EMBL" id="DWVS01000145">
    <property type="protein sequence ID" value="HJC87521.1"/>
    <property type="molecule type" value="Genomic_DNA"/>
</dbReference>
<organism evidence="4 5">
    <name type="scientific">Candidatus Eisenbergiella intestinigallinarum</name>
    <dbReference type="NCBI Taxonomy" id="2838549"/>
    <lineage>
        <taxon>Bacteria</taxon>
        <taxon>Bacillati</taxon>
        <taxon>Bacillota</taxon>
        <taxon>Clostridia</taxon>
        <taxon>Lachnospirales</taxon>
        <taxon>Lachnospiraceae</taxon>
        <taxon>Eisenbergiella</taxon>
    </lineage>
</organism>
<evidence type="ECO:0000313" key="4">
    <source>
        <dbReference type="EMBL" id="HJC87521.1"/>
    </source>
</evidence>
<dbReference type="CDD" id="cd06257">
    <property type="entry name" value="DnaJ"/>
    <property type="match status" value="1"/>
</dbReference>
<reference evidence="4" key="1">
    <citation type="journal article" date="2021" name="PeerJ">
        <title>Extensive microbial diversity within the chicken gut microbiome revealed by metagenomics and culture.</title>
        <authorList>
            <person name="Gilroy R."/>
            <person name="Ravi A."/>
            <person name="Getino M."/>
            <person name="Pursley I."/>
            <person name="Horton D.L."/>
            <person name="Alikhan N.F."/>
            <person name="Baker D."/>
            <person name="Gharbi K."/>
            <person name="Hall N."/>
            <person name="Watson M."/>
            <person name="Adriaenssens E.M."/>
            <person name="Foster-Nyarko E."/>
            <person name="Jarju S."/>
            <person name="Secka A."/>
            <person name="Antonio M."/>
            <person name="Oren A."/>
            <person name="Chaudhuri R.R."/>
            <person name="La Ragione R."/>
            <person name="Hildebrand F."/>
            <person name="Pallen M.J."/>
        </authorList>
    </citation>
    <scope>NUCLEOTIDE SEQUENCE</scope>
    <source>
        <strain evidence="4">ChiBcec1-1630</strain>
    </source>
</reference>
<gene>
    <name evidence="4" type="ORF">H9926_05870</name>
</gene>
<dbReference type="Gene3D" id="1.10.287.110">
    <property type="entry name" value="DnaJ domain"/>
    <property type="match status" value="1"/>
</dbReference>
<dbReference type="InterPro" id="IPR001623">
    <property type="entry name" value="DnaJ_domain"/>
</dbReference>
<evidence type="ECO:0000256" key="2">
    <source>
        <dbReference type="SAM" id="MobiDB-lite"/>
    </source>
</evidence>
<comment type="caution">
    <text evidence="4">The sequence shown here is derived from an EMBL/GenBank/DDBJ whole genome shotgun (WGS) entry which is preliminary data.</text>
</comment>
<dbReference type="SMART" id="SM00271">
    <property type="entry name" value="DnaJ"/>
    <property type="match status" value="1"/>
</dbReference>
<reference evidence="4" key="2">
    <citation type="submission" date="2021-04" db="EMBL/GenBank/DDBJ databases">
        <authorList>
            <person name="Gilroy R."/>
        </authorList>
    </citation>
    <scope>NUCLEOTIDE SEQUENCE</scope>
    <source>
        <strain evidence="4">ChiBcec1-1630</strain>
    </source>
</reference>
<dbReference type="AlphaFoldDB" id="A0A9D2TR58"/>
<dbReference type="GO" id="GO:0006260">
    <property type="term" value="P:DNA replication"/>
    <property type="evidence" value="ECO:0007669"/>
    <property type="project" value="UniProtKB-KW"/>
</dbReference>
<sequence length="333" mass="37669">MTEKEAYRILGLVPGTGIHEIKKRYRQLILTAHPDTGSVRPVHDAQKLNAAYSVLKKGIADSRFSHPGKGNGRRQPDSEAKKHTDAWGAPVNSSAYREREILHYAEDQEGTVLGTFCIARGKYLWKVQEDFPLFLLSIYRCSARILDEMDDALSRSEAPACRLFIQAELSYLLARQFIDASEAIQELAQATTADSQGQPVYRFSAMLEYGKNPATGQAGSPFGKPFIPGEPLYPSALRRHRLFLKNREGHELGYLSFPDDRLYYIIIPLFEQKRVQVRIQTASGQTSRPKTAAAYQNLKLWLRFSDESPGGLPENLNLRIERLLEIYRSPGQR</sequence>
<dbReference type="PROSITE" id="PS50076">
    <property type="entry name" value="DNAJ_2"/>
    <property type="match status" value="1"/>
</dbReference>
<dbReference type="Pfam" id="PF00226">
    <property type="entry name" value="DnaJ"/>
    <property type="match status" value="1"/>
</dbReference>
<dbReference type="SUPFAM" id="SSF46565">
    <property type="entry name" value="Chaperone J-domain"/>
    <property type="match status" value="1"/>
</dbReference>
<dbReference type="InterPro" id="IPR036869">
    <property type="entry name" value="J_dom_sf"/>
</dbReference>
<proteinExistence type="predicted"/>
<evidence type="ECO:0000256" key="1">
    <source>
        <dbReference type="ARBA" id="ARBA00022705"/>
    </source>
</evidence>
<accession>A0A9D2TR58</accession>
<evidence type="ECO:0000313" key="5">
    <source>
        <dbReference type="Proteomes" id="UP000823922"/>
    </source>
</evidence>
<evidence type="ECO:0000259" key="3">
    <source>
        <dbReference type="PROSITE" id="PS50076"/>
    </source>
</evidence>
<feature type="compositionally biased region" description="Basic and acidic residues" evidence="2">
    <location>
        <begin position="74"/>
        <end position="85"/>
    </location>
</feature>